<dbReference type="SUPFAM" id="SSF52129">
    <property type="entry name" value="Caspase-like"/>
    <property type="match status" value="1"/>
</dbReference>
<feature type="domain" description="Peptidase C14 caspase" evidence="2">
    <location>
        <begin position="8"/>
        <end position="141"/>
    </location>
</feature>
<accession>A0A7W9H4X4</accession>
<dbReference type="EMBL" id="JACHNE010000001">
    <property type="protein sequence ID" value="MBB5795742.1"/>
    <property type="molecule type" value="Genomic_DNA"/>
</dbReference>
<name>A0A7W9H4X4_9ACTN</name>
<evidence type="ECO:0000313" key="3">
    <source>
        <dbReference type="EMBL" id="MBB5795742.1"/>
    </source>
</evidence>
<evidence type="ECO:0000313" key="4">
    <source>
        <dbReference type="Proteomes" id="UP000590647"/>
    </source>
</evidence>
<dbReference type="Gene3D" id="2.130.10.10">
    <property type="entry name" value="YVTN repeat-like/Quinoprotein amine dehydrogenase"/>
    <property type="match status" value="2"/>
</dbReference>
<reference evidence="3 4" key="1">
    <citation type="submission" date="2020-08" db="EMBL/GenBank/DDBJ databases">
        <title>Sequencing the genomes of 1000 actinobacteria strains.</title>
        <authorList>
            <person name="Klenk H.-P."/>
        </authorList>
    </citation>
    <scope>NUCLEOTIDE SEQUENCE [LARGE SCALE GENOMIC DNA]</scope>
    <source>
        <strain evidence="3 4">DSM 40084</strain>
    </source>
</reference>
<dbReference type="SUPFAM" id="SSF82171">
    <property type="entry name" value="DPP6 N-terminal domain-like"/>
    <property type="match status" value="1"/>
</dbReference>
<dbReference type="InterPro" id="IPR011044">
    <property type="entry name" value="Quino_amine_DH_bsu"/>
</dbReference>
<dbReference type="InterPro" id="IPR027417">
    <property type="entry name" value="P-loop_NTPase"/>
</dbReference>
<gene>
    <name evidence="3" type="ORF">HDA41_003706</name>
</gene>
<evidence type="ECO:0000259" key="2">
    <source>
        <dbReference type="Pfam" id="PF00656"/>
    </source>
</evidence>
<dbReference type="InterPro" id="IPR011600">
    <property type="entry name" value="Pept_C14_caspase"/>
</dbReference>
<dbReference type="Pfam" id="PF00656">
    <property type="entry name" value="Peptidase_C14"/>
    <property type="match status" value="1"/>
</dbReference>
<evidence type="ECO:0000256" key="1">
    <source>
        <dbReference type="SAM" id="MobiDB-lite"/>
    </source>
</evidence>
<sequence length="1554" mass="167301">MRYLVAAGTRHYREAPELPLAHEDVDRATELFVSMGYERVLTAVSYDPDCESFENALADWCHTPGLTADDVVVVYYAGHGDRSLAGQYRLACADSAPGRPRSWLSLLNLAEILATSPVRNVLFVVDACHAAAATAEIGTVTDTIVAGRGRGDGFGAGTWLLASARHRDLAVDGAFVTELAKACHQGDGPSQRYLAPSTLAERVNRSLTAAGLAQRAACSSVDQSERPPFFVNFSFDPRAEITGDGRTISDASDLSSHFEPRGRGVEHVHDPGSYFTGRERALRAARAHLEGDGQGQAMVVTADPGSGKSAVLGRLVLEGCADTSVNAHHQTLEALVQRIAAAADVRASTPVTLFTALVDREPPFRIVVDSLDEAGSAGDKAEARRIAWELLRPLAAVTCVRLVVGSRRELLPHLGGHVPVIDLDNGEYAQDTEPAEYVAKILCDEGAPYEHRPDVARQVAREVARRAGRCFLVARMTASALLRGPVIDTAVPGWAEQLPSDVGSAFEAYLQRLPQERHAKTMALLTVLAFGEGNGLPRRLWVQVATRLSGIPLVQADVDLLLDEDGSYLSHADVDGTKYFRLYHQELTDHLKQRSLKHRDLADLQECFVVTLLELVPDRDWSQAHPYVRTHLSTHAAASGELDDLIEDASFVVHADLATLLPAVRRALRRPTLALAVERYAYLVANTDSAQVDKLALLAFVAGAHGEHALSGQAQNLSAVLERVWVEPREITPHRVVGRHDGDAYAIRSVNMGWQIEGLVLPDGGHVVLAAPPSASHVHVWRLDDPSQSTLLPHPASVAGLALLIDGAGPAQAVTLDVKGDIRIWDVADQTLLHTAPSGATLLFDAGFRDDGTSVVVCGDAEQVRVCTLPLLEPLIQVACETPPKNDFDMPEASACLAHDADGRVRLLLCDGVRGRVTLHPLDAEGDVNVLLHDCVRPLLADRIHGGRGTVAAVREPRTRVTLIETGSGRMVALPFDGFVWQESGFALGSGDDPVFVTQDHDDLLIARFNGPAQRVAARDKDADHASLLAPVLLRDGLYAATVSYGSQVYVVSCTTADAVGSPLWGHESAICALRLLPAPGEPGPDILAVGNDGTARLWRWADHARAGAPRSAPQELSAPEIDSLIAWPEDSTGVMAVSGRMVRRVAPAPEPAPGTTFDLVEELFIDSVSEQERAVDPDGSLQLLIWDYQGQVKPRAYSDLPGWSGSVPYSQAVWHRIALGGLAEHTNLTWLEGEADLGVQAHLLPPTSSHPHTRLLGLDAIRGRMKLLDAPHSTPEWTNLPWPVDPSNDWVCSAAFTTLAGTTVLLTGTRPLWRWESSVAGRSNRSAEDEAPRTGVTDGRLWDVSAGTPDRGTPLELLGDVCRLLPHHTKAGTRWVAQQGRDGTTEVIDLSTDSRYRVRPSRPVAEPRSDIGHQMISEVDVFLRWTELSDGGAVLLLLDPKACDDAHAAPVTVWDSAAPDTPRQLGVPACRLLWTGRVPAGDTLVAVSDEQGVALCHLPSGEKVWSAPLPALVTSLAALPASPVLDLAVGTQQGVVFLRPRLSRAWRERLGYG</sequence>
<dbReference type="SUPFAM" id="SSF52540">
    <property type="entry name" value="P-loop containing nucleoside triphosphate hydrolases"/>
    <property type="match status" value="1"/>
</dbReference>
<dbReference type="Proteomes" id="UP000590647">
    <property type="component" value="Unassembled WGS sequence"/>
</dbReference>
<dbReference type="InterPro" id="IPR015943">
    <property type="entry name" value="WD40/YVTN_repeat-like_dom_sf"/>
</dbReference>
<feature type="region of interest" description="Disordered" evidence="1">
    <location>
        <begin position="1321"/>
        <end position="1346"/>
    </location>
</feature>
<comment type="caution">
    <text evidence="3">The sequence shown here is derived from an EMBL/GenBank/DDBJ whole genome shotgun (WGS) entry which is preliminary data.</text>
</comment>
<keyword evidence="4" id="KW-1185">Reference proteome</keyword>
<dbReference type="RefSeq" id="WP_184985283.1">
    <property type="nucleotide sequence ID" value="NZ_JACHNE010000001.1"/>
</dbReference>
<feature type="compositionally biased region" description="Basic and acidic residues" evidence="1">
    <location>
        <begin position="256"/>
        <end position="270"/>
    </location>
</feature>
<dbReference type="InterPro" id="IPR029030">
    <property type="entry name" value="Caspase-like_dom_sf"/>
</dbReference>
<feature type="region of interest" description="Disordered" evidence="1">
    <location>
        <begin position="245"/>
        <end position="273"/>
    </location>
</feature>
<dbReference type="GO" id="GO:0006508">
    <property type="term" value="P:proteolysis"/>
    <property type="evidence" value="ECO:0007669"/>
    <property type="project" value="InterPro"/>
</dbReference>
<proteinExistence type="predicted"/>
<dbReference type="Gene3D" id="3.40.50.1460">
    <property type="match status" value="1"/>
</dbReference>
<dbReference type="SUPFAM" id="SSF50969">
    <property type="entry name" value="YVTN repeat-like/Quinoprotein amine dehydrogenase"/>
    <property type="match status" value="1"/>
</dbReference>
<protein>
    <recommendedName>
        <fullName evidence="2">Peptidase C14 caspase domain-containing protein</fullName>
    </recommendedName>
</protein>
<organism evidence="3 4">
    <name type="scientific">Streptomyces caelestis</name>
    <dbReference type="NCBI Taxonomy" id="36816"/>
    <lineage>
        <taxon>Bacteria</taxon>
        <taxon>Bacillati</taxon>
        <taxon>Actinomycetota</taxon>
        <taxon>Actinomycetes</taxon>
        <taxon>Kitasatosporales</taxon>
        <taxon>Streptomycetaceae</taxon>
        <taxon>Streptomyces</taxon>
    </lineage>
</organism>
<dbReference type="GO" id="GO:0004197">
    <property type="term" value="F:cysteine-type endopeptidase activity"/>
    <property type="evidence" value="ECO:0007669"/>
    <property type="project" value="InterPro"/>
</dbReference>